<feature type="transmembrane region" description="Helical" evidence="2">
    <location>
        <begin position="27"/>
        <end position="50"/>
    </location>
</feature>
<sequence>MTGSLRSLISRIRLKSGLHRLEKRERWVLLAGIIFVTGFVLLQAVLMPYLDARSALASSLARKRQEIVDMALLQQEYRQLKVRQGGVAEQVARRPAGFSLFSYLETKASEARIRERVTSMKPSSRQLDEEFREAAVEMKIELVTLERLVDFMSRVESVEQVVVTRRLSIQQNSQEADLLDVLVVIATIEKMPPSSAGEISGSAAEQSSTLAGLHNRRGRQ</sequence>
<reference evidence="3 4" key="1">
    <citation type="submission" date="2022-01" db="EMBL/GenBank/DDBJ databases">
        <title>Desulfofustis limnae sp. nov., a novel mesophilic sulfate-reducing bacterium isolated from marsh soil.</title>
        <authorList>
            <person name="Watanabe M."/>
            <person name="Takahashi A."/>
            <person name="Kojima H."/>
            <person name="Fukui M."/>
        </authorList>
    </citation>
    <scope>NUCLEOTIDE SEQUENCE [LARGE SCALE GENOMIC DNA]</scope>
    <source>
        <strain evidence="3 4">PPLL</strain>
    </source>
</reference>
<proteinExistence type="predicted"/>
<evidence type="ECO:0000313" key="4">
    <source>
        <dbReference type="Proteomes" id="UP000830055"/>
    </source>
</evidence>
<dbReference type="Proteomes" id="UP000830055">
    <property type="component" value="Chromosome"/>
</dbReference>
<keyword evidence="2" id="KW-0472">Membrane</keyword>
<gene>
    <name evidence="3" type="ORF">DPPLL_10180</name>
</gene>
<evidence type="ECO:0008006" key="5">
    <source>
        <dbReference type="Google" id="ProtNLM"/>
    </source>
</evidence>
<name>A0ABN6M504_9BACT</name>
<feature type="compositionally biased region" description="Low complexity" evidence="1">
    <location>
        <begin position="194"/>
        <end position="208"/>
    </location>
</feature>
<accession>A0ABN6M504</accession>
<keyword evidence="2" id="KW-1133">Transmembrane helix</keyword>
<evidence type="ECO:0000256" key="1">
    <source>
        <dbReference type="SAM" id="MobiDB-lite"/>
    </source>
</evidence>
<evidence type="ECO:0000313" key="3">
    <source>
        <dbReference type="EMBL" id="BDD86653.1"/>
    </source>
</evidence>
<keyword evidence="2" id="KW-0812">Transmembrane</keyword>
<dbReference type="EMBL" id="AP025516">
    <property type="protein sequence ID" value="BDD86653.1"/>
    <property type="molecule type" value="Genomic_DNA"/>
</dbReference>
<keyword evidence="4" id="KW-1185">Reference proteome</keyword>
<protein>
    <recommendedName>
        <fullName evidence="5">Type II secretion system protein M</fullName>
    </recommendedName>
</protein>
<feature type="region of interest" description="Disordered" evidence="1">
    <location>
        <begin position="193"/>
        <end position="220"/>
    </location>
</feature>
<dbReference type="RefSeq" id="WP_284153731.1">
    <property type="nucleotide sequence ID" value="NZ_AP025516.1"/>
</dbReference>
<organism evidence="3 4">
    <name type="scientific">Desulfofustis limnaeus</name>
    <dbReference type="NCBI Taxonomy" id="2740163"/>
    <lineage>
        <taxon>Bacteria</taxon>
        <taxon>Pseudomonadati</taxon>
        <taxon>Thermodesulfobacteriota</taxon>
        <taxon>Desulfobulbia</taxon>
        <taxon>Desulfobulbales</taxon>
        <taxon>Desulfocapsaceae</taxon>
        <taxon>Desulfofustis</taxon>
    </lineage>
</organism>
<evidence type="ECO:0000256" key="2">
    <source>
        <dbReference type="SAM" id="Phobius"/>
    </source>
</evidence>